<keyword evidence="7" id="KW-1185">Reference proteome</keyword>
<gene>
    <name evidence="8" type="primary">LOC110078229</name>
</gene>
<evidence type="ECO:0000256" key="2">
    <source>
        <dbReference type="ARBA" id="ARBA00022525"/>
    </source>
</evidence>
<dbReference type="PANTHER" id="PTHR23192">
    <property type="entry name" value="OLFACTOMEDIN-RELATED"/>
    <property type="match status" value="1"/>
</dbReference>
<sequence length="540" mass="61017">MKVILLQLLSVASFLPYQLIVDGGHVERVIGVRDGSGQCICSMEIAHTYFPARSVERLQSDYYNLTNYLQDQLNMIYNNQARLSTTKTNLTDLNVRVKYVKAFGTHVDLNFQRLISDIHTVVSLAHNISKNATTDATKEMISDLITKINTMHTVVTTMEKSDKNNIITAQREIMALRQKLQECEEAIALSSGTPAVSGPSSIGKCDHDGLLKVGNPQLVKLNWKGMKFKAGSWGKDFALGTKFKDHYWVFPMNQDERTLENYRLYASFKKLLLYTPIREYTLNINSQTVCDGCGQGAGVVFFNGTFFYNCLDSRALCKADPFSMRISREDLEDPDPASFNNWFSYQGVKYQDIDLAGDEKGLWMIYATTMSNGKLVIKKIDPETLEVGTPWITSQTKDSLSNSFMICGVLYGTKRKNSTHDEIHYMYDTSNSRERNIQILIEKPLPTVQSLNYNPNDQKLYMFNDGYLVFYDVTFRAPTAKRDGELVVTEKHQDSAAEEQTGSREEQSSSVSDQQEDLTSGEGSRANDDENPSPVPVVRR</sequence>
<evidence type="ECO:0000256" key="3">
    <source>
        <dbReference type="PROSITE-ProRule" id="PRU00446"/>
    </source>
</evidence>
<evidence type="ECO:0000259" key="6">
    <source>
        <dbReference type="PROSITE" id="PS51132"/>
    </source>
</evidence>
<comment type="caution">
    <text evidence="3">Lacks conserved residue(s) required for the propagation of feature annotation.</text>
</comment>
<dbReference type="PROSITE" id="PS51132">
    <property type="entry name" value="OLF"/>
    <property type="match status" value="1"/>
</dbReference>
<evidence type="ECO:0000313" key="8">
    <source>
        <dbReference type="RefSeq" id="XP_072841407.1"/>
    </source>
</evidence>
<dbReference type="RefSeq" id="XP_072841407.1">
    <property type="nucleotide sequence ID" value="XM_072985306.1"/>
</dbReference>
<proteinExistence type="predicted"/>
<accession>A0ABM5F7N3</accession>
<dbReference type="GeneID" id="110078229"/>
<protein>
    <submittedName>
        <fullName evidence="8">Olfactomedin-like isoform X1</fullName>
    </submittedName>
</protein>
<dbReference type="SMART" id="SM00284">
    <property type="entry name" value="OLF"/>
    <property type="match status" value="1"/>
</dbReference>
<keyword evidence="5" id="KW-0732">Signal</keyword>
<feature type="chain" id="PRO_5045079231" evidence="5">
    <location>
        <begin position="24"/>
        <end position="540"/>
    </location>
</feature>
<name>A0ABM5F7N3_9SAUR</name>
<reference evidence="8" key="2">
    <citation type="submission" date="2025-08" db="UniProtKB">
        <authorList>
            <consortium name="RefSeq"/>
        </authorList>
    </citation>
    <scope>IDENTIFICATION</scope>
</reference>
<evidence type="ECO:0000313" key="7">
    <source>
        <dbReference type="Proteomes" id="UP001652642"/>
    </source>
</evidence>
<reference evidence="7" key="1">
    <citation type="submission" date="2025-05" db="UniProtKB">
        <authorList>
            <consortium name="RefSeq"/>
        </authorList>
    </citation>
    <scope>NUCLEOTIDE SEQUENCE [LARGE SCALE GENOMIC DNA]</scope>
</reference>
<feature type="region of interest" description="Disordered" evidence="4">
    <location>
        <begin position="488"/>
        <end position="540"/>
    </location>
</feature>
<dbReference type="InterPro" id="IPR050605">
    <property type="entry name" value="Olfactomedin-like_domain"/>
</dbReference>
<keyword evidence="2" id="KW-0964">Secreted</keyword>
<dbReference type="InterPro" id="IPR003112">
    <property type="entry name" value="Olfac-like_dom"/>
</dbReference>
<evidence type="ECO:0000256" key="4">
    <source>
        <dbReference type="SAM" id="MobiDB-lite"/>
    </source>
</evidence>
<evidence type="ECO:0000256" key="5">
    <source>
        <dbReference type="SAM" id="SignalP"/>
    </source>
</evidence>
<dbReference type="Proteomes" id="UP001652642">
    <property type="component" value="Chromosome 1"/>
</dbReference>
<dbReference type="Pfam" id="PF02191">
    <property type="entry name" value="OLF"/>
    <property type="match status" value="1"/>
</dbReference>
<evidence type="ECO:0000256" key="1">
    <source>
        <dbReference type="ARBA" id="ARBA00004613"/>
    </source>
</evidence>
<comment type="subcellular location">
    <subcellularLocation>
        <location evidence="1">Secreted</location>
    </subcellularLocation>
</comment>
<feature type="compositionally biased region" description="Basic and acidic residues" evidence="4">
    <location>
        <begin position="488"/>
        <end position="507"/>
    </location>
</feature>
<organism evidence="7 8">
    <name type="scientific">Pogona vitticeps</name>
    <name type="common">central bearded dragon</name>
    <dbReference type="NCBI Taxonomy" id="103695"/>
    <lineage>
        <taxon>Eukaryota</taxon>
        <taxon>Metazoa</taxon>
        <taxon>Chordata</taxon>
        <taxon>Craniata</taxon>
        <taxon>Vertebrata</taxon>
        <taxon>Euteleostomi</taxon>
        <taxon>Lepidosauria</taxon>
        <taxon>Squamata</taxon>
        <taxon>Bifurcata</taxon>
        <taxon>Unidentata</taxon>
        <taxon>Episquamata</taxon>
        <taxon>Toxicofera</taxon>
        <taxon>Iguania</taxon>
        <taxon>Acrodonta</taxon>
        <taxon>Agamidae</taxon>
        <taxon>Amphibolurinae</taxon>
        <taxon>Pogona</taxon>
    </lineage>
</organism>
<dbReference type="PANTHER" id="PTHR23192:SF7">
    <property type="entry name" value="OLFACTOMEDIN-4"/>
    <property type="match status" value="1"/>
</dbReference>
<feature type="domain" description="Olfactomedin-like" evidence="6">
    <location>
        <begin position="204"/>
        <end position="477"/>
    </location>
</feature>
<feature type="signal peptide" evidence="5">
    <location>
        <begin position="1"/>
        <end position="23"/>
    </location>
</feature>